<dbReference type="PANTHER" id="PTHR33204:SF39">
    <property type="entry name" value="TRANSCRIPTIONAL REGULATORY PROTEIN"/>
    <property type="match status" value="1"/>
</dbReference>
<accession>A0ABT1C5X1</accession>
<dbReference type="SUPFAM" id="SSF46785">
    <property type="entry name" value="Winged helix' DNA-binding domain"/>
    <property type="match status" value="1"/>
</dbReference>
<keyword evidence="1" id="KW-0805">Transcription regulation</keyword>
<gene>
    <name evidence="5" type="ORF">NGM99_07200</name>
</gene>
<dbReference type="InterPro" id="IPR002577">
    <property type="entry name" value="HTH_HxlR"/>
</dbReference>
<dbReference type="Pfam" id="PF01638">
    <property type="entry name" value="HxlR"/>
    <property type="match status" value="1"/>
</dbReference>
<sequence length="124" mass="13738">MKQTVSAPTHTCRKANDVIALIGDKWTVHIVMLLASGTQRFSDIQRQVDGISRKMLTVTLRGLERDGYVTRTVYATVPPRVDYALTPFGCELVGPLRALGDWAIANQPRVIAARVAYDRRDLAA</sequence>
<dbReference type="Gene3D" id="1.10.10.10">
    <property type="entry name" value="Winged helix-like DNA-binding domain superfamily/Winged helix DNA-binding domain"/>
    <property type="match status" value="1"/>
</dbReference>
<evidence type="ECO:0000256" key="1">
    <source>
        <dbReference type="ARBA" id="ARBA00023015"/>
    </source>
</evidence>
<evidence type="ECO:0000256" key="3">
    <source>
        <dbReference type="ARBA" id="ARBA00023163"/>
    </source>
</evidence>
<dbReference type="PANTHER" id="PTHR33204">
    <property type="entry name" value="TRANSCRIPTIONAL REGULATOR, MARR FAMILY"/>
    <property type="match status" value="1"/>
</dbReference>
<dbReference type="PROSITE" id="PS51118">
    <property type="entry name" value="HTH_HXLR"/>
    <property type="match status" value="1"/>
</dbReference>
<dbReference type="Proteomes" id="UP001205906">
    <property type="component" value="Unassembled WGS sequence"/>
</dbReference>
<organism evidence="5 6">
    <name type="scientific">Mesorhizobium liriopis</name>
    <dbReference type="NCBI Taxonomy" id="2953882"/>
    <lineage>
        <taxon>Bacteria</taxon>
        <taxon>Pseudomonadati</taxon>
        <taxon>Pseudomonadota</taxon>
        <taxon>Alphaproteobacteria</taxon>
        <taxon>Hyphomicrobiales</taxon>
        <taxon>Phyllobacteriaceae</taxon>
        <taxon>Mesorhizobium</taxon>
    </lineage>
</organism>
<dbReference type="RefSeq" id="WP_252817511.1">
    <property type="nucleotide sequence ID" value="NZ_JAMXQS010000003.1"/>
</dbReference>
<feature type="domain" description="HTH hxlR-type" evidence="4">
    <location>
        <begin position="12"/>
        <end position="111"/>
    </location>
</feature>
<evidence type="ECO:0000259" key="4">
    <source>
        <dbReference type="PROSITE" id="PS51118"/>
    </source>
</evidence>
<dbReference type="EMBL" id="JAMXQS010000003">
    <property type="protein sequence ID" value="MCO6049576.1"/>
    <property type="molecule type" value="Genomic_DNA"/>
</dbReference>
<evidence type="ECO:0000256" key="2">
    <source>
        <dbReference type="ARBA" id="ARBA00023125"/>
    </source>
</evidence>
<comment type="caution">
    <text evidence="5">The sequence shown here is derived from an EMBL/GenBank/DDBJ whole genome shotgun (WGS) entry which is preliminary data.</text>
</comment>
<reference evidence="5 6" key="1">
    <citation type="submission" date="2022-06" db="EMBL/GenBank/DDBJ databases">
        <title>Mesorhizobium sp. strain RP14 Genome sequencing and assembly.</title>
        <authorList>
            <person name="Kim I."/>
        </authorList>
    </citation>
    <scope>NUCLEOTIDE SEQUENCE [LARGE SCALE GENOMIC DNA]</scope>
    <source>
        <strain evidence="6">RP14(2022)</strain>
    </source>
</reference>
<protein>
    <submittedName>
        <fullName evidence="5">Helix-turn-helix transcriptional regulator</fullName>
    </submittedName>
</protein>
<evidence type="ECO:0000313" key="5">
    <source>
        <dbReference type="EMBL" id="MCO6049576.1"/>
    </source>
</evidence>
<dbReference type="InterPro" id="IPR036390">
    <property type="entry name" value="WH_DNA-bd_sf"/>
</dbReference>
<dbReference type="InterPro" id="IPR036388">
    <property type="entry name" value="WH-like_DNA-bd_sf"/>
</dbReference>
<keyword evidence="2" id="KW-0238">DNA-binding</keyword>
<proteinExistence type="predicted"/>
<keyword evidence="6" id="KW-1185">Reference proteome</keyword>
<evidence type="ECO:0000313" key="6">
    <source>
        <dbReference type="Proteomes" id="UP001205906"/>
    </source>
</evidence>
<name>A0ABT1C5X1_9HYPH</name>
<keyword evidence="3" id="KW-0804">Transcription</keyword>